<sequence length="206" mass="22433">MRDTTDRRRIIPATERDARIAEAVIDLTHRGDDFDVVELLHDLTGHATALLTVQCAGITIINDRGRVAYATASDERCRELEEIQVELGEGPCLDSTRSRGSLGPVAFGDDSLGTARWPRFALHAHRAGIVAIAAVPLRSPETSVGALNTRVAIEQAKGVLTERFGISMDEAFTRLRDHARARRIPLSDLAVDVALGHGPTELEPTR</sequence>
<dbReference type="Pfam" id="PF03861">
    <property type="entry name" value="ANTAR"/>
    <property type="match status" value="1"/>
</dbReference>
<comment type="caution">
    <text evidence="2">The sequence shown here is derived from an EMBL/GenBank/DDBJ whole genome shotgun (WGS) entry which is preliminary data.</text>
</comment>
<dbReference type="RefSeq" id="WP_229908006.1">
    <property type="nucleotide sequence ID" value="NZ_BNAY01000007.1"/>
</dbReference>
<evidence type="ECO:0000313" key="2">
    <source>
        <dbReference type="EMBL" id="GHH28638.1"/>
    </source>
</evidence>
<dbReference type="PROSITE" id="PS50921">
    <property type="entry name" value="ANTAR"/>
    <property type="match status" value="1"/>
</dbReference>
<feature type="domain" description="ANTAR" evidence="1">
    <location>
        <begin position="133"/>
        <end position="194"/>
    </location>
</feature>
<dbReference type="SUPFAM" id="SSF52172">
    <property type="entry name" value="CheY-like"/>
    <property type="match status" value="1"/>
</dbReference>
<dbReference type="PIRSF" id="PIRSF036625">
    <property type="entry name" value="GAF_ANTAR"/>
    <property type="match status" value="1"/>
</dbReference>
<evidence type="ECO:0000259" key="1">
    <source>
        <dbReference type="PROSITE" id="PS50921"/>
    </source>
</evidence>
<reference evidence="3" key="1">
    <citation type="journal article" date="2019" name="Int. J. Syst. Evol. Microbiol.">
        <title>The Global Catalogue of Microorganisms (GCM) 10K type strain sequencing project: providing services to taxonomists for standard genome sequencing and annotation.</title>
        <authorList>
            <consortium name="The Broad Institute Genomics Platform"/>
            <consortium name="The Broad Institute Genome Sequencing Center for Infectious Disease"/>
            <person name="Wu L."/>
            <person name="Ma J."/>
        </authorList>
    </citation>
    <scope>NUCLEOTIDE SEQUENCE [LARGE SCALE GENOMIC DNA]</scope>
    <source>
        <strain evidence="3">CGMCC 4.7683</strain>
    </source>
</reference>
<dbReference type="InterPro" id="IPR011006">
    <property type="entry name" value="CheY-like_superfamily"/>
</dbReference>
<dbReference type="SMART" id="SM01012">
    <property type="entry name" value="ANTAR"/>
    <property type="match status" value="1"/>
</dbReference>
<accession>A0ABQ3LYS0</accession>
<dbReference type="InterPro" id="IPR012074">
    <property type="entry name" value="GAF_ANTAR"/>
</dbReference>
<dbReference type="Gene3D" id="1.10.10.10">
    <property type="entry name" value="Winged helix-like DNA-binding domain superfamily/Winged helix DNA-binding domain"/>
    <property type="match status" value="1"/>
</dbReference>
<name>A0ABQ3LYS0_9PSEU</name>
<gene>
    <name evidence="2" type="ORF">GCM10017790_59790</name>
</gene>
<dbReference type="Proteomes" id="UP000635387">
    <property type="component" value="Unassembled WGS sequence"/>
</dbReference>
<evidence type="ECO:0000313" key="3">
    <source>
        <dbReference type="Proteomes" id="UP000635387"/>
    </source>
</evidence>
<dbReference type="InterPro" id="IPR005561">
    <property type="entry name" value="ANTAR"/>
</dbReference>
<proteinExistence type="predicted"/>
<dbReference type="InterPro" id="IPR036388">
    <property type="entry name" value="WH-like_DNA-bd_sf"/>
</dbReference>
<protein>
    <submittedName>
        <fullName evidence="2">Transcriptional regulator</fullName>
    </submittedName>
</protein>
<keyword evidence="3" id="KW-1185">Reference proteome</keyword>
<dbReference type="EMBL" id="BNAY01000007">
    <property type="protein sequence ID" value="GHH28638.1"/>
    <property type="molecule type" value="Genomic_DNA"/>
</dbReference>
<dbReference type="SUPFAM" id="SSF55781">
    <property type="entry name" value="GAF domain-like"/>
    <property type="match status" value="1"/>
</dbReference>
<organism evidence="2 3">
    <name type="scientific">Amycolatopsis oliviviridis</name>
    <dbReference type="NCBI Taxonomy" id="1471590"/>
    <lineage>
        <taxon>Bacteria</taxon>
        <taxon>Bacillati</taxon>
        <taxon>Actinomycetota</taxon>
        <taxon>Actinomycetes</taxon>
        <taxon>Pseudonocardiales</taxon>
        <taxon>Pseudonocardiaceae</taxon>
        <taxon>Amycolatopsis</taxon>
    </lineage>
</organism>